<feature type="domain" description="CMP/dCMP-type deaminase" evidence="3">
    <location>
        <begin position="5"/>
        <end position="115"/>
    </location>
</feature>
<dbReference type="EMBL" id="LJCR01001308">
    <property type="protein sequence ID" value="KPV50593.1"/>
    <property type="molecule type" value="Genomic_DNA"/>
</dbReference>
<dbReference type="PANTHER" id="PTHR11079:SF179">
    <property type="entry name" value="TRNA(ADENINE(34)) DEAMINASE, CHLOROPLASTIC"/>
    <property type="match status" value="1"/>
</dbReference>
<gene>
    <name evidence="4" type="ORF">SE17_26010</name>
</gene>
<evidence type="ECO:0000259" key="3">
    <source>
        <dbReference type="PROSITE" id="PS51747"/>
    </source>
</evidence>
<dbReference type="Proteomes" id="UP000050509">
    <property type="component" value="Unassembled WGS sequence"/>
</dbReference>
<reference evidence="4 5" key="1">
    <citation type="submission" date="2015-09" db="EMBL/GenBank/DDBJ databases">
        <title>Draft genome sequence of Kouleothrix aurantiaca JCM 19913.</title>
        <authorList>
            <person name="Hemp J."/>
        </authorList>
    </citation>
    <scope>NUCLEOTIDE SEQUENCE [LARGE SCALE GENOMIC DNA]</scope>
    <source>
        <strain evidence="4 5">COM-B</strain>
    </source>
</reference>
<dbReference type="GO" id="GO:0016787">
    <property type="term" value="F:hydrolase activity"/>
    <property type="evidence" value="ECO:0007669"/>
    <property type="project" value="InterPro"/>
</dbReference>
<comment type="caution">
    <text evidence="4">The sequence shown here is derived from an EMBL/GenBank/DDBJ whole genome shotgun (WGS) entry which is preliminary data.</text>
</comment>
<dbReference type="PATRIC" id="fig|186479.3.peg.1344"/>
<dbReference type="SUPFAM" id="SSF53927">
    <property type="entry name" value="Cytidine deaminase-like"/>
    <property type="match status" value="1"/>
</dbReference>
<accession>A0A0P9DD59</accession>
<keyword evidence="2" id="KW-0862">Zinc</keyword>
<evidence type="ECO:0000256" key="1">
    <source>
        <dbReference type="ARBA" id="ARBA00022723"/>
    </source>
</evidence>
<dbReference type="Pfam" id="PF00383">
    <property type="entry name" value="dCMP_cyt_deam_1"/>
    <property type="match status" value="1"/>
</dbReference>
<sequence>METEDPDMIHLRAAIAAAASARARGNHPFGAVLVGPQGQQLFAAENTVVTEHDVTGHAESNLVRMAAQQMNAEDLAACTLYTSTEPCPMCAGAIYWAGIGRVVYACSEEQLLALTAHNPDADSLMLSCRDVFAHGRRTVAVRGPLLEDEARVVHEGFW</sequence>
<dbReference type="PANTHER" id="PTHR11079">
    <property type="entry name" value="CYTOSINE DEAMINASE FAMILY MEMBER"/>
    <property type="match status" value="1"/>
</dbReference>
<evidence type="ECO:0000313" key="5">
    <source>
        <dbReference type="Proteomes" id="UP000050509"/>
    </source>
</evidence>
<dbReference type="GO" id="GO:0008270">
    <property type="term" value="F:zinc ion binding"/>
    <property type="evidence" value="ECO:0007669"/>
    <property type="project" value="InterPro"/>
</dbReference>
<dbReference type="InterPro" id="IPR016193">
    <property type="entry name" value="Cytidine_deaminase-like"/>
</dbReference>
<dbReference type="PROSITE" id="PS51747">
    <property type="entry name" value="CYT_DCMP_DEAMINASES_2"/>
    <property type="match status" value="1"/>
</dbReference>
<name>A0A0P9DD59_9CHLR</name>
<keyword evidence="5" id="KW-1185">Reference proteome</keyword>
<keyword evidence="1" id="KW-0479">Metal-binding</keyword>
<dbReference type="AlphaFoldDB" id="A0A0P9DD59"/>
<organism evidence="4 5">
    <name type="scientific">Kouleothrix aurantiaca</name>
    <dbReference type="NCBI Taxonomy" id="186479"/>
    <lineage>
        <taxon>Bacteria</taxon>
        <taxon>Bacillati</taxon>
        <taxon>Chloroflexota</taxon>
        <taxon>Chloroflexia</taxon>
        <taxon>Chloroflexales</taxon>
        <taxon>Roseiflexineae</taxon>
        <taxon>Roseiflexaceae</taxon>
        <taxon>Kouleothrix</taxon>
    </lineage>
</organism>
<dbReference type="FunFam" id="3.40.140.10:FF:000051">
    <property type="entry name" value="Nucleoside deaminase"/>
    <property type="match status" value="1"/>
</dbReference>
<dbReference type="InterPro" id="IPR002125">
    <property type="entry name" value="CMP_dCMP_dom"/>
</dbReference>
<dbReference type="PROSITE" id="PS00903">
    <property type="entry name" value="CYT_DCMP_DEAMINASES_1"/>
    <property type="match status" value="1"/>
</dbReference>
<protein>
    <submittedName>
        <fullName evidence="4">Cytidine deaminase</fullName>
    </submittedName>
</protein>
<dbReference type="CDD" id="cd01285">
    <property type="entry name" value="nucleoside_deaminase"/>
    <property type="match status" value="1"/>
</dbReference>
<evidence type="ECO:0000313" key="4">
    <source>
        <dbReference type="EMBL" id="KPV50593.1"/>
    </source>
</evidence>
<proteinExistence type="predicted"/>
<dbReference type="Gene3D" id="3.40.140.10">
    <property type="entry name" value="Cytidine Deaminase, domain 2"/>
    <property type="match status" value="1"/>
</dbReference>
<dbReference type="InterPro" id="IPR016192">
    <property type="entry name" value="APOBEC/CMP_deaminase_Zn-bd"/>
</dbReference>
<evidence type="ECO:0000256" key="2">
    <source>
        <dbReference type="ARBA" id="ARBA00022833"/>
    </source>
</evidence>